<keyword evidence="2" id="KW-1185">Reference proteome</keyword>
<evidence type="ECO:0000313" key="1">
    <source>
        <dbReference type="EMBL" id="MCI83136.1"/>
    </source>
</evidence>
<feature type="non-terminal residue" evidence="1">
    <location>
        <position position="54"/>
    </location>
</feature>
<name>A0A392V4D4_9FABA</name>
<dbReference type="EMBL" id="LXQA011059868">
    <property type="protein sequence ID" value="MCI83136.1"/>
    <property type="molecule type" value="Genomic_DNA"/>
</dbReference>
<dbReference type="AlphaFoldDB" id="A0A392V4D4"/>
<evidence type="ECO:0000313" key="2">
    <source>
        <dbReference type="Proteomes" id="UP000265520"/>
    </source>
</evidence>
<comment type="caution">
    <text evidence="1">The sequence shown here is derived from an EMBL/GenBank/DDBJ whole genome shotgun (WGS) entry which is preliminary data.</text>
</comment>
<proteinExistence type="predicted"/>
<reference evidence="1 2" key="1">
    <citation type="journal article" date="2018" name="Front. Plant Sci.">
        <title>Red Clover (Trifolium pratense) and Zigzag Clover (T. medium) - A Picture of Genomic Similarities and Differences.</title>
        <authorList>
            <person name="Dluhosova J."/>
            <person name="Istvanek J."/>
            <person name="Nedelnik J."/>
            <person name="Repkova J."/>
        </authorList>
    </citation>
    <scope>NUCLEOTIDE SEQUENCE [LARGE SCALE GENOMIC DNA]</scope>
    <source>
        <strain evidence="2">cv. 10/8</strain>
        <tissue evidence="1">Leaf</tissue>
    </source>
</reference>
<dbReference type="Proteomes" id="UP000265520">
    <property type="component" value="Unassembled WGS sequence"/>
</dbReference>
<organism evidence="1 2">
    <name type="scientific">Trifolium medium</name>
    <dbReference type="NCBI Taxonomy" id="97028"/>
    <lineage>
        <taxon>Eukaryota</taxon>
        <taxon>Viridiplantae</taxon>
        <taxon>Streptophyta</taxon>
        <taxon>Embryophyta</taxon>
        <taxon>Tracheophyta</taxon>
        <taxon>Spermatophyta</taxon>
        <taxon>Magnoliopsida</taxon>
        <taxon>eudicotyledons</taxon>
        <taxon>Gunneridae</taxon>
        <taxon>Pentapetalae</taxon>
        <taxon>rosids</taxon>
        <taxon>fabids</taxon>
        <taxon>Fabales</taxon>
        <taxon>Fabaceae</taxon>
        <taxon>Papilionoideae</taxon>
        <taxon>50 kb inversion clade</taxon>
        <taxon>NPAAA clade</taxon>
        <taxon>Hologalegina</taxon>
        <taxon>IRL clade</taxon>
        <taxon>Trifolieae</taxon>
        <taxon>Trifolium</taxon>
    </lineage>
</organism>
<protein>
    <submittedName>
        <fullName evidence="1">Uncharacterized protein</fullName>
    </submittedName>
</protein>
<sequence length="54" mass="5658">MRVVGGIGRLWGIGCLMPSTVRNKIAAIPTPTDANCRDEKASIGGNNPDYSIAV</sequence>
<accession>A0A392V4D4</accession>